<accession>A0A2H5Q5B8</accession>
<evidence type="ECO:0000313" key="3">
    <source>
        <dbReference type="EMBL" id="GAY59826.1"/>
    </source>
</evidence>
<evidence type="ECO:0000259" key="2">
    <source>
        <dbReference type="Pfam" id="PF00685"/>
    </source>
</evidence>
<protein>
    <recommendedName>
        <fullName evidence="1">Sulfotransferase</fullName>
        <ecNumber evidence="1">2.8.2.-</ecNumber>
    </recommendedName>
</protein>
<evidence type="ECO:0000256" key="1">
    <source>
        <dbReference type="RuleBase" id="RU361155"/>
    </source>
</evidence>
<dbReference type="EC" id="2.8.2.-" evidence="1"/>
<dbReference type="Proteomes" id="UP000236630">
    <property type="component" value="Unassembled WGS sequence"/>
</dbReference>
<evidence type="ECO:0000313" key="4">
    <source>
        <dbReference type="Proteomes" id="UP000236630"/>
    </source>
</evidence>
<dbReference type="PANTHER" id="PTHR47481:SF30">
    <property type="entry name" value="CCHC-TYPE DOMAIN-CONTAINING PROTEIN"/>
    <property type="match status" value="1"/>
</dbReference>
<dbReference type="SUPFAM" id="SSF52540">
    <property type="entry name" value="P-loop containing nucleoside triphosphate hydrolases"/>
    <property type="match status" value="1"/>
</dbReference>
<dbReference type="PANTHER" id="PTHR47481">
    <property type="match status" value="1"/>
</dbReference>
<comment type="caution">
    <text evidence="3">The sequence shown here is derived from an EMBL/GenBank/DDBJ whole genome shotgun (WGS) entry which is preliminary data.</text>
</comment>
<dbReference type="STRING" id="55188.A0A2H5Q5B8"/>
<gene>
    <name evidence="3" type="ORF">CUMW_197430</name>
</gene>
<dbReference type="InterPro" id="IPR000863">
    <property type="entry name" value="Sulfotransferase_dom"/>
</dbReference>
<proteinExistence type="inferred from homology"/>
<dbReference type="Gene3D" id="3.40.50.300">
    <property type="entry name" value="P-loop containing nucleotide triphosphate hydrolases"/>
    <property type="match status" value="1"/>
</dbReference>
<organism evidence="3 4">
    <name type="scientific">Citrus unshiu</name>
    <name type="common">Satsuma mandarin</name>
    <name type="synonym">Citrus nobilis var. unshiu</name>
    <dbReference type="NCBI Taxonomy" id="55188"/>
    <lineage>
        <taxon>Eukaryota</taxon>
        <taxon>Viridiplantae</taxon>
        <taxon>Streptophyta</taxon>
        <taxon>Embryophyta</taxon>
        <taxon>Tracheophyta</taxon>
        <taxon>Spermatophyta</taxon>
        <taxon>Magnoliopsida</taxon>
        <taxon>eudicotyledons</taxon>
        <taxon>Gunneridae</taxon>
        <taxon>Pentapetalae</taxon>
        <taxon>rosids</taxon>
        <taxon>malvids</taxon>
        <taxon>Sapindales</taxon>
        <taxon>Rutaceae</taxon>
        <taxon>Aurantioideae</taxon>
        <taxon>Citrus</taxon>
    </lineage>
</organism>
<keyword evidence="4" id="KW-1185">Reference proteome</keyword>
<comment type="similarity">
    <text evidence="1">Belongs to the sulfotransferase 1 family.</text>
</comment>
<feature type="domain" description="Sulfotransferase" evidence="2">
    <location>
        <begin position="352"/>
        <end position="451"/>
    </location>
</feature>
<sequence length="456" mass="50980">MVSEPSMASMIQSNTSYNFVTPVKLDQNNFILWRTQVLASVKGNGLESFINGGLKCPEQFLPFTSTGEASSSNVKTDQLLLSWMLSSIQQSLLSTVIECTTSKQLWDSLNRKPVELNDFVMHVLTGLDSSDYESLTTVVLAREWTITLDDLYSLLLNHENRIEQKKDKLASDVMHHMSANVAQKGSYSGKNNNGFQKNFRGNFGGDNSPNGGYNNNGSQFAGGRNFSDVVCQICFIPRHKANRYKNRFNPSFVPQKNFGRGNFRGQYVRDMSFHGFIRGSMFSGPHFGSNFGNSYMPRGVAFQANMAYSDLVIISGYPSLNYTTGFNNFTPSYTNGFTPYAPGFTNGMPKNLKTPNKILFLKAERDPKGQVKRLASFLGRLLAGEYEVDKGSSFERLKNLEVNKNGEIPFGNVPNRAFFRLGKVGDWENYFTAEMKQGLDGITRMKLEGSGLDFES</sequence>
<dbReference type="Pfam" id="PF00685">
    <property type="entry name" value="Sulfotransfer_1"/>
    <property type="match status" value="1"/>
</dbReference>
<keyword evidence="1" id="KW-0808">Transferase</keyword>
<dbReference type="EMBL" id="BDQV01000220">
    <property type="protein sequence ID" value="GAY59826.1"/>
    <property type="molecule type" value="Genomic_DNA"/>
</dbReference>
<dbReference type="AlphaFoldDB" id="A0A2H5Q5B8"/>
<reference evidence="3 4" key="1">
    <citation type="journal article" date="2017" name="Front. Genet.">
        <title>Draft sequencing of the heterozygous diploid genome of Satsuma (Citrus unshiu Marc.) using a hybrid assembly approach.</title>
        <authorList>
            <person name="Shimizu T."/>
            <person name="Tanizawa Y."/>
            <person name="Mochizuki T."/>
            <person name="Nagasaki H."/>
            <person name="Yoshioka T."/>
            <person name="Toyoda A."/>
            <person name="Fujiyama A."/>
            <person name="Kaminuma E."/>
            <person name="Nakamura Y."/>
        </authorList>
    </citation>
    <scope>NUCLEOTIDE SEQUENCE [LARGE SCALE GENOMIC DNA]</scope>
    <source>
        <strain evidence="4">cv. Miyagawa wase</strain>
    </source>
</reference>
<dbReference type="InterPro" id="IPR027417">
    <property type="entry name" value="P-loop_NTPase"/>
</dbReference>
<name>A0A2H5Q5B8_CITUN</name>
<dbReference type="GO" id="GO:0008146">
    <property type="term" value="F:sulfotransferase activity"/>
    <property type="evidence" value="ECO:0007669"/>
    <property type="project" value="InterPro"/>
</dbReference>